<accession>A0A1G2RKM3</accession>
<organism evidence="2 3">
    <name type="scientific">Candidatus Wildermuthbacteria bacterium RIFCSPLOWO2_01_FULL_47_18</name>
    <dbReference type="NCBI Taxonomy" id="1802460"/>
    <lineage>
        <taxon>Bacteria</taxon>
        <taxon>Candidatus Wildermuthiibacteriota</taxon>
    </lineage>
</organism>
<protein>
    <submittedName>
        <fullName evidence="2">Uncharacterized protein</fullName>
    </submittedName>
</protein>
<reference evidence="2 3" key="1">
    <citation type="journal article" date="2016" name="Nat. Commun.">
        <title>Thousands of microbial genomes shed light on interconnected biogeochemical processes in an aquifer system.</title>
        <authorList>
            <person name="Anantharaman K."/>
            <person name="Brown C.T."/>
            <person name="Hug L.A."/>
            <person name="Sharon I."/>
            <person name="Castelle C.J."/>
            <person name="Probst A.J."/>
            <person name="Thomas B.C."/>
            <person name="Singh A."/>
            <person name="Wilkins M.J."/>
            <person name="Karaoz U."/>
            <person name="Brodie E.L."/>
            <person name="Williams K.H."/>
            <person name="Hubbard S.S."/>
            <person name="Banfield J.F."/>
        </authorList>
    </citation>
    <scope>NUCLEOTIDE SEQUENCE [LARGE SCALE GENOMIC DNA]</scope>
</reference>
<dbReference type="AlphaFoldDB" id="A0A1G2RKM3"/>
<comment type="caution">
    <text evidence="2">The sequence shown here is derived from an EMBL/GenBank/DDBJ whole genome shotgun (WGS) entry which is preliminary data.</text>
</comment>
<sequence>MATSTKTSVGTKSWLTDFMRRVEELEESGDFLEPRGNAPDDPGEVETPDEKTEEKVLGYMTPRMQALYTLWQMAEEEILRAGMELSLSRTSEAAAKHHDQLHKVALELPVLRQLFWLEVKAHFPTPHESGGVGVRKGFAVVERPGGSSNPLFNLIQDLANELGIVP</sequence>
<evidence type="ECO:0000313" key="3">
    <source>
        <dbReference type="Proteomes" id="UP000177287"/>
    </source>
</evidence>
<name>A0A1G2RKM3_9BACT</name>
<feature type="region of interest" description="Disordered" evidence="1">
    <location>
        <begin position="26"/>
        <end position="52"/>
    </location>
</feature>
<evidence type="ECO:0000256" key="1">
    <source>
        <dbReference type="SAM" id="MobiDB-lite"/>
    </source>
</evidence>
<evidence type="ECO:0000313" key="2">
    <source>
        <dbReference type="EMBL" id="OHA72591.1"/>
    </source>
</evidence>
<dbReference type="Proteomes" id="UP000177287">
    <property type="component" value="Unassembled WGS sequence"/>
</dbReference>
<gene>
    <name evidence="2" type="ORF">A3A27_01045</name>
</gene>
<proteinExistence type="predicted"/>
<dbReference type="EMBL" id="MHUF01000016">
    <property type="protein sequence ID" value="OHA72591.1"/>
    <property type="molecule type" value="Genomic_DNA"/>
</dbReference>